<keyword evidence="3" id="KW-0285">Flavoprotein</keyword>
<proteinExistence type="inferred from homology"/>
<accession>A0ABR3V6H3</accession>
<feature type="region of interest" description="Disordered" evidence="6">
    <location>
        <begin position="337"/>
        <end position="363"/>
    </location>
</feature>
<dbReference type="PANTHER" id="PTHR10961:SF46">
    <property type="entry name" value="PEROXISOMAL SARCOSINE OXIDASE"/>
    <property type="match status" value="1"/>
</dbReference>
<evidence type="ECO:0000259" key="7">
    <source>
        <dbReference type="Pfam" id="PF01266"/>
    </source>
</evidence>
<reference evidence="8 9" key="1">
    <citation type="journal article" date="2024" name="Commun. Biol.">
        <title>Comparative genomic analysis of thermophilic fungi reveals convergent evolutionary adaptations and gene losses.</title>
        <authorList>
            <person name="Steindorff A.S."/>
            <person name="Aguilar-Pontes M.V."/>
            <person name="Robinson A.J."/>
            <person name="Andreopoulos B."/>
            <person name="LaButti K."/>
            <person name="Kuo A."/>
            <person name="Mondo S."/>
            <person name="Riley R."/>
            <person name="Otillar R."/>
            <person name="Haridas S."/>
            <person name="Lipzen A."/>
            <person name="Grimwood J."/>
            <person name="Schmutz J."/>
            <person name="Clum A."/>
            <person name="Reid I.D."/>
            <person name="Moisan M.C."/>
            <person name="Butler G."/>
            <person name="Nguyen T.T.M."/>
            <person name="Dewar K."/>
            <person name="Conant G."/>
            <person name="Drula E."/>
            <person name="Henrissat B."/>
            <person name="Hansel C."/>
            <person name="Singer S."/>
            <person name="Hutchinson M.I."/>
            <person name="de Vries R.P."/>
            <person name="Natvig D.O."/>
            <person name="Powell A.J."/>
            <person name="Tsang A."/>
            <person name="Grigoriev I.V."/>
        </authorList>
    </citation>
    <scope>NUCLEOTIDE SEQUENCE [LARGE SCALE GENOMIC DNA]</scope>
    <source>
        <strain evidence="8 9">CBS 620.91</strain>
    </source>
</reference>
<dbReference type="Pfam" id="PF01266">
    <property type="entry name" value="DAO"/>
    <property type="match status" value="1"/>
</dbReference>
<keyword evidence="4" id="KW-0274">FAD</keyword>
<feature type="domain" description="FAD dependent oxidoreductase" evidence="7">
    <location>
        <begin position="26"/>
        <end position="447"/>
    </location>
</feature>
<comment type="similarity">
    <text evidence="2">Belongs to the MSOX/MTOX family.</text>
</comment>
<protein>
    <recommendedName>
        <fullName evidence="7">FAD dependent oxidoreductase domain-containing protein</fullName>
    </recommendedName>
</protein>
<gene>
    <name evidence="8" type="ORF">VTJ49DRAFT_4325</name>
</gene>
<evidence type="ECO:0000313" key="9">
    <source>
        <dbReference type="Proteomes" id="UP001583172"/>
    </source>
</evidence>
<dbReference type="EMBL" id="JAZGSY010000334">
    <property type="protein sequence ID" value="KAL1837056.1"/>
    <property type="molecule type" value="Genomic_DNA"/>
</dbReference>
<dbReference type="Gene3D" id="3.30.9.10">
    <property type="entry name" value="D-Amino Acid Oxidase, subunit A, domain 2"/>
    <property type="match status" value="1"/>
</dbReference>
<feature type="compositionally biased region" description="Low complexity" evidence="6">
    <location>
        <begin position="344"/>
        <end position="363"/>
    </location>
</feature>
<dbReference type="SUPFAM" id="SSF51905">
    <property type="entry name" value="FAD/NAD(P)-binding domain"/>
    <property type="match status" value="1"/>
</dbReference>
<evidence type="ECO:0000256" key="4">
    <source>
        <dbReference type="ARBA" id="ARBA00022827"/>
    </source>
</evidence>
<evidence type="ECO:0000256" key="5">
    <source>
        <dbReference type="ARBA" id="ARBA00023002"/>
    </source>
</evidence>
<dbReference type="Gene3D" id="3.50.50.60">
    <property type="entry name" value="FAD/NAD(P)-binding domain"/>
    <property type="match status" value="1"/>
</dbReference>
<keyword evidence="9" id="KW-1185">Reference proteome</keyword>
<organism evidence="8 9">
    <name type="scientific">Humicola insolens</name>
    <name type="common">Soft-rot fungus</name>
    <dbReference type="NCBI Taxonomy" id="85995"/>
    <lineage>
        <taxon>Eukaryota</taxon>
        <taxon>Fungi</taxon>
        <taxon>Dikarya</taxon>
        <taxon>Ascomycota</taxon>
        <taxon>Pezizomycotina</taxon>
        <taxon>Sordariomycetes</taxon>
        <taxon>Sordariomycetidae</taxon>
        <taxon>Sordariales</taxon>
        <taxon>Chaetomiaceae</taxon>
        <taxon>Mycothermus</taxon>
    </lineage>
</organism>
<evidence type="ECO:0000313" key="8">
    <source>
        <dbReference type="EMBL" id="KAL1837056.1"/>
    </source>
</evidence>
<evidence type="ECO:0000256" key="1">
    <source>
        <dbReference type="ARBA" id="ARBA00001974"/>
    </source>
</evidence>
<dbReference type="PANTHER" id="PTHR10961">
    <property type="entry name" value="PEROXISOMAL SARCOSINE OXIDASE"/>
    <property type="match status" value="1"/>
</dbReference>
<evidence type="ECO:0000256" key="6">
    <source>
        <dbReference type="SAM" id="MobiDB-lite"/>
    </source>
</evidence>
<dbReference type="InterPro" id="IPR045170">
    <property type="entry name" value="MTOX"/>
</dbReference>
<dbReference type="InterPro" id="IPR036188">
    <property type="entry name" value="FAD/NAD-bd_sf"/>
</dbReference>
<dbReference type="Proteomes" id="UP001583172">
    <property type="component" value="Unassembled WGS sequence"/>
</dbReference>
<keyword evidence="5" id="KW-0560">Oxidoreductase</keyword>
<evidence type="ECO:0000256" key="2">
    <source>
        <dbReference type="ARBA" id="ARBA00010989"/>
    </source>
</evidence>
<comment type="caution">
    <text evidence="8">The sequence shown here is derived from an EMBL/GenBank/DDBJ whole genome shotgun (WGS) entry which is preliminary data.</text>
</comment>
<sequence>MASSLAASASSSPSHSSNHFCPPSSVLIIGSGVFGLSTALALTRRHAFAHCSITVVDRSDPSQPRAFPSPDAASIDASRIIRADYADHAYTALCNEAQVEWRKQDKPTDLGAQGRYNETGLILVGDPTPPAPAAGQTFQEEDLKPKLTGLDYARMSWANVQSLAAKDPKLAARIRELSNTDAIRDALGTGGSSGSWGYVNYNSGWANAAASMAWCLDRVRETGRVNLVAGTVVSLEHTEDAVTGARLADGRVLSADLVIVAAGAWTGALVDLAGQAIATAQVLAYVDLTEEEHSKLANMPVILNLSTGLFIMPPVDRLLKVAKHALGYINPIQPAHPPLPLRPHSPTTPTTTPTPVSLPRTSLTDPTLSIPSDAASDLRRALHEMIPWPSLRDRPFAKTRLCWYSDTLTADFLIDYHPNWRGLFVATGDSGHAFKFLPVIGDKIVDRILREGPAEFGGKWDWKAKTEALPMRFTQDGSRGNESDNNRRGVRCHLKVGDDVCHAIIETSLGSCTMSVRSPLA</sequence>
<dbReference type="InterPro" id="IPR006076">
    <property type="entry name" value="FAD-dep_OxRdtase"/>
</dbReference>
<evidence type="ECO:0000256" key="3">
    <source>
        <dbReference type="ARBA" id="ARBA00022630"/>
    </source>
</evidence>
<name>A0ABR3V6H3_HUMIN</name>
<comment type="cofactor">
    <cofactor evidence="1">
        <name>FAD</name>
        <dbReference type="ChEBI" id="CHEBI:57692"/>
    </cofactor>
</comment>